<dbReference type="InterPro" id="IPR020568">
    <property type="entry name" value="Ribosomal_Su5_D2-typ_SF"/>
</dbReference>
<dbReference type="RefSeq" id="WP_101303854.1">
    <property type="nucleotide sequence ID" value="NZ_CP025197.1"/>
</dbReference>
<dbReference type="KEGG" id="hsc:HVS_16045"/>
<evidence type="ECO:0000313" key="7">
    <source>
        <dbReference type="Proteomes" id="UP000239720"/>
    </source>
</evidence>
<evidence type="ECO:0000313" key="6">
    <source>
        <dbReference type="Proteomes" id="UP000233534"/>
    </source>
</evidence>
<accession>A0A2K9E923</accession>
<comment type="similarity">
    <text evidence="1">Belongs to the IMPACT family.</text>
</comment>
<dbReference type="SUPFAM" id="SSF54211">
    <property type="entry name" value="Ribosomal protein S5 domain 2-like"/>
    <property type="match status" value="1"/>
</dbReference>
<dbReference type="EMBL" id="NEMB01000003">
    <property type="protein sequence ID" value="PQQ65873.1"/>
    <property type="molecule type" value="Genomic_DNA"/>
</dbReference>
<dbReference type="InterPro" id="IPR001498">
    <property type="entry name" value="Impact_N"/>
</dbReference>
<dbReference type="AlphaFoldDB" id="A0A2K9E923"/>
<reference evidence="4 6" key="1">
    <citation type="submission" date="2017-12" db="EMBL/GenBank/DDBJ databases">
        <title>Complete genome sequence of Herbivorax saccincola GGR1, a novel Cellulosome-producing hydrolytic bacterium in a thermophilic biogas plant, established by Illumina and Nanopore MinION sequencing.</title>
        <authorList>
            <person name="Pechtl A."/>
            <person name="Ruckert C."/>
            <person name="Koeck D.E."/>
            <person name="Maus I."/>
            <person name="Winkler A."/>
            <person name="Kalinowski J."/>
            <person name="Puhler A."/>
            <person name="Schwarz W.W."/>
            <person name="Zverlov V.V."/>
            <person name="Schluter A."/>
            <person name="Liebl W."/>
        </authorList>
    </citation>
    <scope>NUCLEOTIDE SEQUENCE [LARGE SCALE GENOMIC DNA]</scope>
    <source>
        <strain evidence="4">GGR1</strain>
        <strain evidence="6">SR1</strain>
    </source>
</reference>
<reference evidence="5 7" key="2">
    <citation type="journal article" date="2018" name="Syst. Appl. Microbiol.">
        <title>Characterization and high-quality draft genome sequence of Herbivorax saccincola A7, an anaerobic, alkaliphilic, thermophilic, cellulolytic, and xylanolytic bacterium.</title>
        <authorList>
            <person name="Aikawa S."/>
            <person name="Baramee S."/>
            <person name="Sermsathanaswadi J."/>
            <person name="Thianheng P."/>
            <person name="Tachaapaikoon C."/>
            <person name="Shikata A."/>
            <person name="Waeonukul R."/>
            <person name="Pason P."/>
            <person name="Ratanakhanokchai K."/>
            <person name="Kosugi A."/>
        </authorList>
    </citation>
    <scope>NUCLEOTIDE SEQUENCE [LARGE SCALE GENOMIC DNA]</scope>
    <source>
        <strain evidence="5 7">A7</strain>
    </source>
</reference>
<proteinExistence type="inferred from homology"/>
<dbReference type="InterPro" id="IPR015796">
    <property type="entry name" value="Impact_YigZ-like"/>
</dbReference>
<dbReference type="GO" id="GO:0005737">
    <property type="term" value="C:cytoplasm"/>
    <property type="evidence" value="ECO:0007669"/>
    <property type="project" value="TreeGrafter"/>
</dbReference>
<dbReference type="Gene3D" id="3.30.230.30">
    <property type="entry name" value="Impact, N-terminal domain"/>
    <property type="match status" value="1"/>
</dbReference>
<protein>
    <submittedName>
        <fullName evidence="4">IMPACT family member YigZ</fullName>
    </submittedName>
    <submittedName>
        <fullName evidence="5">YigZ family protein</fullName>
    </submittedName>
</protein>
<dbReference type="PROSITE" id="PS00910">
    <property type="entry name" value="UPF0029"/>
    <property type="match status" value="1"/>
</dbReference>
<name>A0A2K9E923_9FIRM</name>
<dbReference type="OrthoDB" id="9813771at2"/>
<dbReference type="Proteomes" id="UP000239720">
    <property type="component" value="Unassembled WGS sequence"/>
</dbReference>
<dbReference type="PANTHER" id="PTHR16301:SF20">
    <property type="entry name" value="IMPACT FAMILY MEMBER YIGZ"/>
    <property type="match status" value="1"/>
</dbReference>
<organism evidence="4 6">
    <name type="scientific">Acetivibrio saccincola</name>
    <dbReference type="NCBI Taxonomy" id="1677857"/>
    <lineage>
        <taxon>Bacteria</taxon>
        <taxon>Bacillati</taxon>
        <taxon>Bacillota</taxon>
        <taxon>Clostridia</taxon>
        <taxon>Eubacteriales</taxon>
        <taxon>Oscillospiraceae</taxon>
        <taxon>Acetivibrio</taxon>
    </lineage>
</organism>
<dbReference type="InterPro" id="IPR023582">
    <property type="entry name" value="Impact"/>
</dbReference>
<dbReference type="EMBL" id="CP025197">
    <property type="protein sequence ID" value="AUG59048.1"/>
    <property type="molecule type" value="Genomic_DNA"/>
</dbReference>
<dbReference type="GO" id="GO:0006446">
    <property type="term" value="P:regulation of translational initiation"/>
    <property type="evidence" value="ECO:0007669"/>
    <property type="project" value="TreeGrafter"/>
</dbReference>
<evidence type="ECO:0000313" key="5">
    <source>
        <dbReference type="EMBL" id="PQQ65873.1"/>
    </source>
</evidence>
<sequence>MDKQYKTVLKHAVAEMEEKKSRFIASVMPVATEKEALDFINEIKAKYWDATHNVYSYYIGGKSIIQRFSDDGEPSGTAGLPILEVIKRMEVRDLVVVVTRYFGGTLLGAAGLVRAYGKSASLGIEEAGIITKKLCTEVNIVIEYDLFGKVQNTLISKDYIIKDIIYEQDVEIIVYVEEGGLGHLTELINEVTNARCLIEAGNKTYISLDEQGKLIL</sequence>
<dbReference type="SUPFAM" id="SSF54980">
    <property type="entry name" value="EF-G C-terminal domain-like"/>
    <property type="match status" value="1"/>
</dbReference>
<dbReference type="PANTHER" id="PTHR16301">
    <property type="entry name" value="IMPACT-RELATED"/>
    <property type="match status" value="1"/>
</dbReference>
<dbReference type="Proteomes" id="UP000233534">
    <property type="component" value="Chromosome"/>
</dbReference>
<dbReference type="NCBIfam" id="TIGR00257">
    <property type="entry name" value="IMPACT_YIGZ"/>
    <property type="match status" value="1"/>
</dbReference>
<evidence type="ECO:0000259" key="3">
    <source>
        <dbReference type="Pfam" id="PF09186"/>
    </source>
</evidence>
<keyword evidence="6" id="KW-1185">Reference proteome</keyword>
<dbReference type="Pfam" id="PF01205">
    <property type="entry name" value="Impact_N"/>
    <property type="match status" value="1"/>
</dbReference>
<evidence type="ECO:0000259" key="2">
    <source>
        <dbReference type="Pfam" id="PF01205"/>
    </source>
</evidence>
<dbReference type="InterPro" id="IPR035647">
    <property type="entry name" value="EFG_III/V"/>
</dbReference>
<dbReference type="InterPro" id="IPR036956">
    <property type="entry name" value="Impact_N_sf"/>
</dbReference>
<feature type="domain" description="UPF0029" evidence="3">
    <location>
        <begin position="140"/>
        <end position="195"/>
    </location>
</feature>
<evidence type="ECO:0000256" key="1">
    <source>
        <dbReference type="ARBA" id="ARBA00007665"/>
    </source>
</evidence>
<dbReference type="InterPro" id="IPR015269">
    <property type="entry name" value="UPF0029_Impact_C"/>
</dbReference>
<gene>
    <name evidence="4" type="primary">yigZ</name>
    <name evidence="5" type="ORF">B9R14_03210</name>
    <name evidence="4" type="ORF">HVS_16045</name>
</gene>
<dbReference type="InterPro" id="IPR020569">
    <property type="entry name" value="UPF0029_Impact_CS"/>
</dbReference>
<evidence type="ECO:0000313" key="4">
    <source>
        <dbReference type="EMBL" id="AUG59048.1"/>
    </source>
</evidence>
<dbReference type="Pfam" id="PF09186">
    <property type="entry name" value="DUF1949"/>
    <property type="match status" value="1"/>
</dbReference>
<feature type="domain" description="Impact N-terminal" evidence="2">
    <location>
        <begin position="19"/>
        <end position="121"/>
    </location>
</feature>